<keyword evidence="7" id="KW-0675">Receptor</keyword>
<keyword evidence="4 11" id="KW-1133">Transmembrane helix</keyword>
<keyword evidence="2" id="KW-1003">Cell membrane</keyword>
<name>A0A0N4VKH5_ENTVE</name>
<evidence type="ECO:0000256" key="6">
    <source>
        <dbReference type="ARBA" id="ARBA00023136"/>
    </source>
</evidence>
<feature type="compositionally biased region" description="Acidic residues" evidence="10">
    <location>
        <begin position="401"/>
        <end position="411"/>
    </location>
</feature>
<proteinExistence type="predicted"/>
<dbReference type="Gene3D" id="1.20.1070.10">
    <property type="entry name" value="Rhodopsin 7-helix transmembrane proteins"/>
    <property type="match status" value="1"/>
</dbReference>
<feature type="region of interest" description="Disordered" evidence="10">
    <location>
        <begin position="385"/>
        <end position="429"/>
    </location>
</feature>
<feature type="transmembrane region" description="Helical" evidence="11">
    <location>
        <begin position="6"/>
        <end position="31"/>
    </location>
</feature>
<dbReference type="SUPFAM" id="SSF81321">
    <property type="entry name" value="Family A G protein-coupled receptor-like"/>
    <property type="match status" value="1"/>
</dbReference>
<feature type="transmembrane region" description="Helical" evidence="11">
    <location>
        <begin position="121"/>
        <end position="144"/>
    </location>
</feature>
<feature type="transmembrane region" description="Helical" evidence="11">
    <location>
        <begin position="168"/>
        <end position="192"/>
    </location>
</feature>
<dbReference type="InterPro" id="IPR017452">
    <property type="entry name" value="GPCR_Rhodpsn_7TM"/>
</dbReference>
<dbReference type="PROSITE" id="PS50262">
    <property type="entry name" value="G_PROTEIN_RECEP_F1_2"/>
    <property type="match status" value="1"/>
</dbReference>
<feature type="domain" description="G-protein coupled receptors family 1 profile" evidence="12">
    <location>
        <begin position="22"/>
        <end position="279"/>
    </location>
</feature>
<dbReference type="Pfam" id="PF00001">
    <property type="entry name" value="7tm_1"/>
    <property type="match status" value="1"/>
</dbReference>
<keyword evidence="3 11" id="KW-0812">Transmembrane</keyword>
<keyword evidence="8" id="KW-0325">Glycoprotein</keyword>
<evidence type="ECO:0000256" key="10">
    <source>
        <dbReference type="SAM" id="MobiDB-lite"/>
    </source>
</evidence>
<evidence type="ECO:0000259" key="12">
    <source>
        <dbReference type="PROSITE" id="PS50262"/>
    </source>
</evidence>
<dbReference type="WBParaSite" id="EVEC_0001136301-mRNA-1">
    <property type="protein sequence ID" value="EVEC_0001136301-mRNA-1"/>
    <property type="gene ID" value="EVEC_0001136301"/>
</dbReference>
<keyword evidence="5" id="KW-0297">G-protein coupled receptor</keyword>
<evidence type="ECO:0000256" key="2">
    <source>
        <dbReference type="ARBA" id="ARBA00022475"/>
    </source>
</evidence>
<dbReference type="PANTHER" id="PTHR24246:SF27">
    <property type="entry name" value="ADENOSINE RECEPTOR, ISOFORM A"/>
    <property type="match status" value="1"/>
</dbReference>
<reference evidence="13" key="1">
    <citation type="submission" date="2017-02" db="UniProtKB">
        <authorList>
            <consortium name="WormBaseParasite"/>
        </authorList>
    </citation>
    <scope>IDENTIFICATION</scope>
</reference>
<evidence type="ECO:0000256" key="7">
    <source>
        <dbReference type="ARBA" id="ARBA00023170"/>
    </source>
</evidence>
<evidence type="ECO:0000313" key="13">
    <source>
        <dbReference type="WBParaSite" id="EVEC_0001136301-mRNA-1"/>
    </source>
</evidence>
<dbReference type="InterPro" id="IPR000276">
    <property type="entry name" value="GPCR_Rhodpsn"/>
</dbReference>
<feature type="transmembrane region" description="Helical" evidence="11">
    <location>
        <begin position="43"/>
        <end position="67"/>
    </location>
</feature>
<dbReference type="PRINTS" id="PR00237">
    <property type="entry name" value="GPCRRHODOPSN"/>
</dbReference>
<dbReference type="AlphaFoldDB" id="A0A0N4VKH5"/>
<evidence type="ECO:0000256" key="5">
    <source>
        <dbReference type="ARBA" id="ARBA00023040"/>
    </source>
</evidence>
<dbReference type="GO" id="GO:0005886">
    <property type="term" value="C:plasma membrane"/>
    <property type="evidence" value="ECO:0007669"/>
    <property type="project" value="UniProtKB-SubCell"/>
</dbReference>
<comment type="subcellular location">
    <subcellularLocation>
        <location evidence="1">Cell membrane</location>
        <topology evidence="1">Multi-pass membrane protein</topology>
    </subcellularLocation>
</comment>
<dbReference type="PANTHER" id="PTHR24246">
    <property type="entry name" value="OLFACTORY RECEPTOR AND ADENOSINE RECEPTOR"/>
    <property type="match status" value="1"/>
</dbReference>
<evidence type="ECO:0000256" key="9">
    <source>
        <dbReference type="ARBA" id="ARBA00023224"/>
    </source>
</evidence>
<evidence type="ECO:0000256" key="3">
    <source>
        <dbReference type="ARBA" id="ARBA00022692"/>
    </source>
</evidence>
<evidence type="ECO:0000256" key="8">
    <source>
        <dbReference type="ARBA" id="ARBA00023180"/>
    </source>
</evidence>
<keyword evidence="9" id="KW-0807">Transducer</keyword>
<protein>
    <submittedName>
        <fullName evidence="13">G_PROTEIN_RECEP_F1_2 domain-containing protein</fullName>
    </submittedName>
</protein>
<feature type="transmembrane region" description="Helical" evidence="11">
    <location>
        <begin position="222"/>
        <end position="247"/>
    </location>
</feature>
<evidence type="ECO:0000256" key="1">
    <source>
        <dbReference type="ARBA" id="ARBA00004651"/>
    </source>
</evidence>
<evidence type="ECO:0000256" key="4">
    <source>
        <dbReference type="ARBA" id="ARBA00022989"/>
    </source>
</evidence>
<keyword evidence="6 11" id="KW-0472">Membrane</keyword>
<sequence>MDSIVTVYLVAEIILSIIISISNFLVIWVYFRTERIRTITNTYIFSLAVTDFLAGTLGIPVTVYSVATRSPHSYLSCLGIHLILCILCTISTFHMLAMAFDKFVSICCKGQLFSRVSRQKLAITLIALAWILGTSVAVVPVFSITDFRQKYQNFPGECHFTGVVDYRYLVYVIFCSTIILPSIIILFCYTSILRRIRLEERQVKFLLEQKERNRRMRRRHKLIRLLIAVVLAYGICWYPLYIINTFVFILPEYKDHTSTITLCAVVLSHISCAINPIIYAYGMPGFKQGLVKLFEMKFSIKSCASSCYVKSESKAVVESNDIAVRNKRNSIMHSRSQLTNERIDIPVRTVRFQQLFRRSNSALIVVYYSGFSGDDDCLKTFGENKQTSTTTTTMPEQCISNDDDDDDDNDNETSKEINNYDEDKNQDHY</sequence>
<dbReference type="GO" id="GO:0004930">
    <property type="term" value="F:G protein-coupled receptor activity"/>
    <property type="evidence" value="ECO:0007669"/>
    <property type="project" value="UniProtKB-KW"/>
</dbReference>
<feature type="transmembrane region" description="Helical" evidence="11">
    <location>
        <begin position="73"/>
        <end position="100"/>
    </location>
</feature>
<evidence type="ECO:0000256" key="11">
    <source>
        <dbReference type="SAM" id="Phobius"/>
    </source>
</evidence>
<feature type="transmembrane region" description="Helical" evidence="11">
    <location>
        <begin position="259"/>
        <end position="282"/>
    </location>
</feature>
<organism evidence="13">
    <name type="scientific">Enterobius vermicularis</name>
    <name type="common">Human pinworm</name>
    <dbReference type="NCBI Taxonomy" id="51028"/>
    <lineage>
        <taxon>Eukaryota</taxon>
        <taxon>Metazoa</taxon>
        <taxon>Ecdysozoa</taxon>
        <taxon>Nematoda</taxon>
        <taxon>Chromadorea</taxon>
        <taxon>Rhabditida</taxon>
        <taxon>Spirurina</taxon>
        <taxon>Oxyuridomorpha</taxon>
        <taxon>Oxyuroidea</taxon>
        <taxon>Oxyuridae</taxon>
        <taxon>Enterobius</taxon>
    </lineage>
</organism>
<accession>A0A0N4VKH5</accession>